<evidence type="ECO:0000259" key="3">
    <source>
        <dbReference type="Pfam" id="PF04082"/>
    </source>
</evidence>
<dbReference type="EMBL" id="JAPZBS010000007">
    <property type="protein sequence ID" value="KAJ5368543.1"/>
    <property type="molecule type" value="Genomic_DNA"/>
</dbReference>
<protein>
    <submittedName>
        <fullName evidence="4">Transcriptional regulator family: Fungal Specific TF</fullName>
    </submittedName>
</protein>
<evidence type="ECO:0000313" key="4">
    <source>
        <dbReference type="EMBL" id="KAJ5368543.1"/>
    </source>
</evidence>
<dbReference type="GO" id="GO:0003677">
    <property type="term" value="F:DNA binding"/>
    <property type="evidence" value="ECO:0007669"/>
    <property type="project" value="InterPro"/>
</dbReference>
<dbReference type="InterPro" id="IPR053187">
    <property type="entry name" value="Notoamide_regulator"/>
</dbReference>
<evidence type="ECO:0000256" key="1">
    <source>
        <dbReference type="ARBA" id="ARBA00023242"/>
    </source>
</evidence>
<dbReference type="AlphaFoldDB" id="A0A9W9V4F0"/>
<reference evidence="4" key="1">
    <citation type="submission" date="2022-11" db="EMBL/GenBank/DDBJ databases">
        <authorList>
            <person name="Petersen C."/>
        </authorList>
    </citation>
    <scope>NUCLEOTIDE SEQUENCE</scope>
    <source>
        <strain evidence="4">IBT 29864</strain>
    </source>
</reference>
<dbReference type="GO" id="GO:0006351">
    <property type="term" value="P:DNA-templated transcription"/>
    <property type="evidence" value="ECO:0007669"/>
    <property type="project" value="InterPro"/>
</dbReference>
<feature type="domain" description="Xylanolytic transcriptional activator regulatory" evidence="3">
    <location>
        <begin position="289"/>
        <end position="363"/>
    </location>
</feature>
<keyword evidence="5" id="KW-1185">Reference proteome</keyword>
<evidence type="ECO:0000313" key="5">
    <source>
        <dbReference type="Proteomes" id="UP001147782"/>
    </source>
</evidence>
<dbReference type="PANTHER" id="PTHR47256:SF10">
    <property type="entry name" value="ZN(II)2CYS6 TRANSCRIPTION FACTOR (EUROFUNG)"/>
    <property type="match status" value="1"/>
</dbReference>
<sequence>MSHPDPTKQFPPLAAGPSSRIYNGQSSVVCSGDGTSPCNPCKTAGTASECRFDPTRDLRRKIAVKKTIQELTDYKGLLNTLLTTIRLSPQDKVSKIVELIKNNGSMQEIAQAVGSDATFPDSSQKAREYQALGEDLNHADSLNEASASISQSEAAPSRSSTSPEEEHHIEFPRAALHPYARVTLESLCDIPLFRVPAKPWTGVTDDNDLVSHLVSLYFTWDHPCAQFVDQGIFLEHMKRGDLSSEFCSPLLVYSDSPGVFAEPGNAFSWGQGFFEEAERLLKPQEGLATLTNIQALLTMCCVLSQQGKSSRAWWILRGAVQMAQDMGLFTFPEVAHPSTEAISPEMERVRAITAWGVFSLNLCVKFDQTEKKGNATNVFNSQLSMKLHKVANLARPASRLNMGGDDDFDWTPYPRSNQTNYTTKPAHLPRVRQGLGELMDILFDIQELLHNKAFRGSFHESWVKAKAPYERLQQWLSGWPSPSQIGPEPIPQLLILRIKYLQAVMDLLETLIDRDQEGAMTPHLRRTWREQAEEMAECLRVHRQSYGLKHVPSQVIDAVQTALRVLVHQLDDTDDARNAFTELCRFGIALSHKFQPTAETVHAIQLLAQRGAVRLPTEAIAILEGSELRKGPE</sequence>
<dbReference type="Pfam" id="PF04082">
    <property type="entry name" value="Fungal_trans"/>
    <property type="match status" value="1"/>
</dbReference>
<keyword evidence="1" id="KW-0539">Nucleus</keyword>
<dbReference type="CDD" id="cd12148">
    <property type="entry name" value="fungal_TF_MHR"/>
    <property type="match status" value="1"/>
</dbReference>
<dbReference type="PANTHER" id="PTHR47256">
    <property type="entry name" value="ZN(II)2CYS6 TRANSCRIPTION FACTOR (EUROFUNG)-RELATED"/>
    <property type="match status" value="1"/>
</dbReference>
<dbReference type="InterPro" id="IPR007219">
    <property type="entry name" value="XnlR_reg_dom"/>
</dbReference>
<organism evidence="4 5">
    <name type="scientific">Penicillium cataractarum</name>
    <dbReference type="NCBI Taxonomy" id="2100454"/>
    <lineage>
        <taxon>Eukaryota</taxon>
        <taxon>Fungi</taxon>
        <taxon>Dikarya</taxon>
        <taxon>Ascomycota</taxon>
        <taxon>Pezizomycotina</taxon>
        <taxon>Eurotiomycetes</taxon>
        <taxon>Eurotiomycetidae</taxon>
        <taxon>Eurotiales</taxon>
        <taxon>Aspergillaceae</taxon>
        <taxon>Penicillium</taxon>
    </lineage>
</organism>
<comment type="caution">
    <text evidence="4">The sequence shown here is derived from an EMBL/GenBank/DDBJ whole genome shotgun (WGS) entry which is preliminary data.</text>
</comment>
<dbReference type="GeneID" id="81440401"/>
<feature type="compositionally biased region" description="Low complexity" evidence="2">
    <location>
        <begin position="145"/>
        <end position="157"/>
    </location>
</feature>
<reference evidence="4" key="2">
    <citation type="journal article" date="2023" name="IMA Fungus">
        <title>Comparative genomic study of the Penicillium genus elucidates a diverse pangenome and 15 lateral gene transfer events.</title>
        <authorList>
            <person name="Petersen C."/>
            <person name="Sorensen T."/>
            <person name="Nielsen M.R."/>
            <person name="Sondergaard T.E."/>
            <person name="Sorensen J.L."/>
            <person name="Fitzpatrick D.A."/>
            <person name="Frisvad J.C."/>
            <person name="Nielsen K.L."/>
        </authorList>
    </citation>
    <scope>NUCLEOTIDE SEQUENCE</scope>
    <source>
        <strain evidence="4">IBT 29864</strain>
    </source>
</reference>
<dbReference type="Proteomes" id="UP001147782">
    <property type="component" value="Unassembled WGS sequence"/>
</dbReference>
<proteinExistence type="predicted"/>
<name>A0A9W9V4F0_9EURO</name>
<dbReference type="GO" id="GO:0008270">
    <property type="term" value="F:zinc ion binding"/>
    <property type="evidence" value="ECO:0007669"/>
    <property type="project" value="InterPro"/>
</dbReference>
<feature type="region of interest" description="Disordered" evidence="2">
    <location>
        <begin position="145"/>
        <end position="168"/>
    </location>
</feature>
<dbReference type="OrthoDB" id="2593732at2759"/>
<evidence type="ECO:0000256" key="2">
    <source>
        <dbReference type="SAM" id="MobiDB-lite"/>
    </source>
</evidence>
<gene>
    <name evidence="4" type="ORF">N7496_008303</name>
</gene>
<accession>A0A9W9V4F0</accession>
<dbReference type="RefSeq" id="XP_056553285.1">
    <property type="nucleotide sequence ID" value="XM_056701222.1"/>
</dbReference>